<evidence type="ECO:0000313" key="4">
    <source>
        <dbReference type="EMBL" id="HIU35932.1"/>
    </source>
</evidence>
<dbReference type="InterPro" id="IPR023812">
    <property type="entry name" value="CHP04002"/>
</dbReference>
<reference evidence="4" key="1">
    <citation type="submission" date="2020-10" db="EMBL/GenBank/DDBJ databases">
        <authorList>
            <person name="Gilroy R."/>
        </authorList>
    </citation>
    <scope>NUCLEOTIDE SEQUENCE</scope>
    <source>
        <strain evidence="4">ChiGjej1B1-19959</strain>
    </source>
</reference>
<dbReference type="AlphaFoldDB" id="A0A9D1IH27"/>
<feature type="transmembrane region" description="Helical" evidence="3">
    <location>
        <begin position="114"/>
        <end position="133"/>
    </location>
</feature>
<proteinExistence type="predicted"/>
<dbReference type="GO" id="GO:0016020">
    <property type="term" value="C:membrane"/>
    <property type="evidence" value="ECO:0007669"/>
    <property type="project" value="InterPro"/>
</dbReference>
<accession>A0A9D1IH27</accession>
<dbReference type="EMBL" id="DVMW01000030">
    <property type="protein sequence ID" value="HIU35932.1"/>
    <property type="molecule type" value="Genomic_DNA"/>
</dbReference>
<dbReference type="NCBIfam" id="TIGR04002">
    <property type="entry name" value="TIGR04002 family protein"/>
    <property type="match status" value="1"/>
</dbReference>
<evidence type="ECO:0000313" key="5">
    <source>
        <dbReference type="Proteomes" id="UP000824071"/>
    </source>
</evidence>
<feature type="transmembrane region" description="Helical" evidence="3">
    <location>
        <begin position="47"/>
        <end position="71"/>
    </location>
</feature>
<name>A0A9D1IH27_9FIRM</name>
<keyword evidence="3" id="KW-0472">Membrane</keyword>
<feature type="transmembrane region" description="Helical" evidence="3">
    <location>
        <begin position="6"/>
        <end position="26"/>
    </location>
</feature>
<gene>
    <name evidence="4" type="ORF">IAC53_04900</name>
</gene>
<evidence type="ECO:0000256" key="3">
    <source>
        <dbReference type="SAM" id="Phobius"/>
    </source>
</evidence>
<reference evidence="4" key="2">
    <citation type="journal article" date="2021" name="PeerJ">
        <title>Extensive microbial diversity within the chicken gut microbiome revealed by metagenomics and culture.</title>
        <authorList>
            <person name="Gilroy R."/>
            <person name="Ravi A."/>
            <person name="Getino M."/>
            <person name="Pursley I."/>
            <person name="Horton D.L."/>
            <person name="Alikhan N.F."/>
            <person name="Baker D."/>
            <person name="Gharbi K."/>
            <person name="Hall N."/>
            <person name="Watson M."/>
            <person name="Adriaenssens E.M."/>
            <person name="Foster-Nyarko E."/>
            <person name="Jarju S."/>
            <person name="Secka A."/>
            <person name="Antonio M."/>
            <person name="Oren A."/>
            <person name="Chaudhuri R.R."/>
            <person name="La Ragione R."/>
            <person name="Hildebrand F."/>
            <person name="Pallen M.J."/>
        </authorList>
    </citation>
    <scope>NUCLEOTIDE SEQUENCE</scope>
    <source>
        <strain evidence="4">ChiGjej1B1-19959</strain>
    </source>
</reference>
<protein>
    <submittedName>
        <fullName evidence="4">TIGR04002 family protein</fullName>
    </submittedName>
</protein>
<dbReference type="Gene3D" id="1.10.1760.20">
    <property type="match status" value="1"/>
</dbReference>
<dbReference type="InterPro" id="IPR009825">
    <property type="entry name" value="ECF_substrate-spec-like"/>
</dbReference>
<dbReference type="Pfam" id="PF07155">
    <property type="entry name" value="ECF-ribofla_trS"/>
    <property type="match status" value="1"/>
</dbReference>
<evidence type="ECO:0000256" key="1">
    <source>
        <dbReference type="ARBA" id="ARBA00022692"/>
    </source>
</evidence>
<organism evidence="4 5">
    <name type="scientific">Candidatus Fimenecus excrementigallinarum</name>
    <dbReference type="NCBI Taxonomy" id="2840816"/>
    <lineage>
        <taxon>Bacteria</taxon>
        <taxon>Bacillati</taxon>
        <taxon>Bacillota</taxon>
        <taxon>Clostridia</taxon>
        <taxon>Candidatus Fimenecus</taxon>
    </lineage>
</organism>
<dbReference type="Proteomes" id="UP000824071">
    <property type="component" value="Unassembled WGS sequence"/>
</dbReference>
<sequence length="180" mass="18932">MRKNKAFSALYNLILSALFAALIAVFTAFVSIKTGINDGYLHFGDSLVYLAACMLPLPYAPAAAAVGGALADVLGGAAVWAPFSAVIKALNTLPFAFVYACRLTKSPQRILNKATAWMPLASGLITILGYFLVEGLLYSFPTAAVSCLASLVQAAGSAVLYYAAAAALDRVQIKKRLHLP</sequence>
<dbReference type="PANTHER" id="PTHR37815:SF3">
    <property type="entry name" value="UPF0397 PROTEIN SPR0429"/>
    <property type="match status" value="1"/>
</dbReference>
<keyword evidence="2 3" id="KW-1133">Transmembrane helix</keyword>
<dbReference type="PANTHER" id="PTHR37815">
    <property type="entry name" value="UPF0397 PROTEIN BC_2624-RELATED"/>
    <property type="match status" value="1"/>
</dbReference>
<feature type="transmembrane region" description="Helical" evidence="3">
    <location>
        <begin position="77"/>
        <end position="102"/>
    </location>
</feature>
<feature type="transmembrane region" description="Helical" evidence="3">
    <location>
        <begin position="139"/>
        <end position="168"/>
    </location>
</feature>
<evidence type="ECO:0000256" key="2">
    <source>
        <dbReference type="ARBA" id="ARBA00022989"/>
    </source>
</evidence>
<comment type="caution">
    <text evidence="4">The sequence shown here is derived from an EMBL/GenBank/DDBJ whole genome shotgun (WGS) entry which is preliminary data.</text>
</comment>
<keyword evidence="1 3" id="KW-0812">Transmembrane</keyword>